<dbReference type="Proteomes" id="UP000050790">
    <property type="component" value="Unassembled WGS sequence"/>
</dbReference>
<evidence type="ECO:0000256" key="7">
    <source>
        <dbReference type="ARBA" id="ARBA00023180"/>
    </source>
</evidence>
<comment type="subcellular location">
    <subcellularLocation>
        <location evidence="1">Membrane</location>
        <topology evidence="1">Multi-pass membrane protein</topology>
    </subcellularLocation>
</comment>
<keyword evidence="6 9" id="KW-0472">Membrane</keyword>
<dbReference type="PANTHER" id="PTHR10258:SF8">
    <property type="entry name" value="CALCIUM-ACTIVATED POTASSIUM CHANNEL BK ALPHA SUBUNIT DOMAIN-CONTAINING PROTEIN"/>
    <property type="match status" value="1"/>
</dbReference>
<evidence type="ECO:0000256" key="8">
    <source>
        <dbReference type="ARBA" id="ARBA00023303"/>
    </source>
</evidence>
<keyword evidence="3 9" id="KW-0812">Transmembrane</keyword>
<evidence type="ECO:0000256" key="5">
    <source>
        <dbReference type="ARBA" id="ARBA00023065"/>
    </source>
</evidence>
<reference evidence="11" key="1">
    <citation type="submission" date="2023-11" db="UniProtKB">
        <authorList>
            <consortium name="WormBaseParasite"/>
        </authorList>
    </citation>
    <scope>IDENTIFICATION</scope>
</reference>
<evidence type="ECO:0000313" key="10">
    <source>
        <dbReference type="Proteomes" id="UP000050790"/>
    </source>
</evidence>
<name>A0AA84ZDV7_9TREM</name>
<dbReference type="PANTHER" id="PTHR10258">
    <property type="entry name" value="CALCIUM-ACTIVATED POTASSIUM CHANNEL SUBUNIT BETA"/>
    <property type="match status" value="1"/>
</dbReference>
<keyword evidence="2" id="KW-0813">Transport</keyword>
<dbReference type="GO" id="GO:0015269">
    <property type="term" value="F:calcium-activated potassium channel activity"/>
    <property type="evidence" value="ECO:0007669"/>
    <property type="project" value="InterPro"/>
</dbReference>
<keyword evidence="7" id="KW-0325">Glycoprotein</keyword>
<keyword evidence="4 9" id="KW-1133">Transmembrane helix</keyword>
<organism evidence="10 11">
    <name type="scientific">Schistosoma margrebowiei</name>
    <dbReference type="NCBI Taxonomy" id="48269"/>
    <lineage>
        <taxon>Eukaryota</taxon>
        <taxon>Metazoa</taxon>
        <taxon>Spiralia</taxon>
        <taxon>Lophotrochozoa</taxon>
        <taxon>Platyhelminthes</taxon>
        <taxon>Trematoda</taxon>
        <taxon>Digenea</taxon>
        <taxon>Strigeidida</taxon>
        <taxon>Schistosomatoidea</taxon>
        <taxon>Schistosomatidae</taxon>
        <taxon>Schistosoma</taxon>
    </lineage>
</organism>
<dbReference type="AlphaFoldDB" id="A0AA84ZDV7"/>
<dbReference type="WBParaSite" id="SMRG1_25320.1">
    <property type="protein sequence ID" value="SMRG1_25320.1"/>
    <property type="gene ID" value="SMRG1_25320"/>
</dbReference>
<dbReference type="GO" id="GO:0015459">
    <property type="term" value="F:potassium channel regulator activity"/>
    <property type="evidence" value="ECO:0007669"/>
    <property type="project" value="TreeGrafter"/>
</dbReference>
<evidence type="ECO:0000256" key="4">
    <source>
        <dbReference type="ARBA" id="ARBA00022989"/>
    </source>
</evidence>
<evidence type="ECO:0000256" key="6">
    <source>
        <dbReference type="ARBA" id="ARBA00023136"/>
    </source>
</evidence>
<feature type="transmembrane region" description="Helical" evidence="9">
    <location>
        <begin position="101"/>
        <end position="125"/>
    </location>
</feature>
<proteinExistence type="predicted"/>
<accession>A0AA84ZDV7</accession>
<dbReference type="InterPro" id="IPR003930">
    <property type="entry name" value="K_chnl_Ca-activ_BK_bsu"/>
</dbReference>
<dbReference type="GO" id="GO:0005513">
    <property type="term" value="P:detection of calcium ion"/>
    <property type="evidence" value="ECO:0007669"/>
    <property type="project" value="TreeGrafter"/>
</dbReference>
<dbReference type="Pfam" id="PF03185">
    <property type="entry name" value="CaKB"/>
    <property type="match status" value="1"/>
</dbReference>
<evidence type="ECO:0000256" key="2">
    <source>
        <dbReference type="ARBA" id="ARBA00022448"/>
    </source>
</evidence>
<protein>
    <submittedName>
        <fullName evidence="11">Uncharacterized protein</fullName>
    </submittedName>
</protein>
<evidence type="ECO:0000256" key="1">
    <source>
        <dbReference type="ARBA" id="ARBA00004141"/>
    </source>
</evidence>
<keyword evidence="5" id="KW-0406">Ion transport</keyword>
<feature type="transmembrane region" description="Helical" evidence="9">
    <location>
        <begin position="255"/>
        <end position="275"/>
    </location>
</feature>
<evidence type="ECO:0000313" key="11">
    <source>
        <dbReference type="WBParaSite" id="SMRG1_25320.1"/>
    </source>
</evidence>
<evidence type="ECO:0000256" key="3">
    <source>
        <dbReference type="ARBA" id="ARBA00022692"/>
    </source>
</evidence>
<evidence type="ECO:0000256" key="9">
    <source>
        <dbReference type="SAM" id="Phobius"/>
    </source>
</evidence>
<keyword evidence="8" id="KW-0407">Ion channel</keyword>
<sequence length="289" mass="34351">MNDFTHEVQELSFNNQNTEEELVEEKFERFQSPYNSNIKQPSEQIHQSHSILNHNKVTNTHPYQHHHQYHHQPHQHHHHHHHHHTIWKGRQHKYHETCIKLIYLTCATIITTCFIIECILIHLVILPCRHESGFLPTNCTYIESKLISSSVKCENKCSKDRSSFQCIRILIKYSRLKENFTASLYDNIATYQYYHSLGCATSSCHRQNSANHEWVQNFCQLIKNTVQFTCYVHEDHINEALLHKFYGPSTMFDTLFWPLTLLFVSSLCLIITWSFDKCHVWHDEKTIIA</sequence>
<dbReference type="GO" id="GO:0008076">
    <property type="term" value="C:voltage-gated potassium channel complex"/>
    <property type="evidence" value="ECO:0007669"/>
    <property type="project" value="TreeGrafter"/>
</dbReference>